<comment type="catalytic activity">
    <reaction evidence="4">
        <text>L-asparagine + H2O = L-aspartate + NH4(+)</text>
        <dbReference type="Rhea" id="RHEA:21016"/>
        <dbReference type="ChEBI" id="CHEBI:15377"/>
        <dbReference type="ChEBI" id="CHEBI:28938"/>
        <dbReference type="ChEBI" id="CHEBI:29991"/>
        <dbReference type="ChEBI" id="CHEBI:58048"/>
        <dbReference type="EC" id="3.5.1.1"/>
    </reaction>
</comment>
<evidence type="ECO:0000256" key="4">
    <source>
        <dbReference type="ARBA" id="ARBA00049366"/>
    </source>
</evidence>
<dbReference type="EMBL" id="BCSX01000053">
    <property type="protein sequence ID" value="GAS92204.1"/>
    <property type="molecule type" value="Genomic_DNA"/>
</dbReference>
<keyword evidence="12" id="KW-1185">Reference proteome</keyword>
<feature type="active site" evidence="8">
    <location>
        <position position="86"/>
    </location>
</feature>
<dbReference type="RefSeq" id="WP_109784486.1">
    <property type="nucleotide sequence ID" value="NZ_BCSX01000053.1"/>
</dbReference>
<evidence type="ECO:0000259" key="10">
    <source>
        <dbReference type="Pfam" id="PF17763"/>
    </source>
</evidence>
<dbReference type="InterPro" id="IPR036152">
    <property type="entry name" value="Asp/glu_Ase-like_sf"/>
</dbReference>
<evidence type="ECO:0000256" key="5">
    <source>
        <dbReference type="PIRSR" id="PIRSR001220-1"/>
    </source>
</evidence>
<keyword evidence="3" id="KW-0378">Hydrolase</keyword>
<dbReference type="InterPro" id="IPR037152">
    <property type="entry name" value="L-asparaginase_N_sf"/>
</dbReference>
<protein>
    <recommendedName>
        <fullName evidence="2">asparaginase</fullName>
        <ecNumber evidence="2">3.5.1.1</ecNumber>
    </recommendedName>
</protein>
<sequence>MHKPVSLTVITTGGTIATSTDGAGVRHPTRTGTDLTAGLDVAADIEIVDLMSTDSAMMTPADWDRIRNAVETAADGSDGVVITHGTDTMEETALWLELTYAGAAPVVLTGAQRSSDSPDSDGPANLHDALIVAGSPAARDLGVLVTFAGTVWQPLGLRKDSTIKLAGFTGTPVGAVTAGVFEPGAAKPRPQLSGLTAGCAPRVDIVAVYPGSDAAAMEACAAAGARGIVLEAMGSGNAGEPVIEGVRRLTAEGVTVTVSTRVPDGPVSPDYGPGQRLLDAGAVLARRLRPGQARVLLMAALASGQPVSGIIGQWG</sequence>
<feature type="active site" evidence="7">
    <location>
        <position position="15"/>
    </location>
</feature>
<dbReference type="InterPro" id="IPR020827">
    <property type="entry name" value="Asparaginase/glutaminase_AS1"/>
</dbReference>
<gene>
    <name evidence="11" type="ORF">RMCB_6300</name>
</gene>
<dbReference type="InterPro" id="IPR006034">
    <property type="entry name" value="Asparaginase/glutaminase-like"/>
</dbReference>
<dbReference type="GO" id="GO:0006528">
    <property type="term" value="P:asparagine metabolic process"/>
    <property type="evidence" value="ECO:0007669"/>
    <property type="project" value="InterPro"/>
</dbReference>
<evidence type="ECO:0000256" key="8">
    <source>
        <dbReference type="PROSITE-ProRule" id="PRU10100"/>
    </source>
</evidence>
<name>A0A100W5W9_9MYCO</name>
<evidence type="ECO:0000256" key="6">
    <source>
        <dbReference type="PIRSR" id="PIRSR001220-2"/>
    </source>
</evidence>
<dbReference type="Gene3D" id="3.40.50.40">
    <property type="match status" value="1"/>
</dbReference>
<dbReference type="Gene3D" id="3.40.50.1170">
    <property type="entry name" value="L-asparaginase, N-terminal domain"/>
    <property type="match status" value="1"/>
</dbReference>
<comment type="similarity">
    <text evidence="1">Belongs to the asparaginase 1 family.</text>
</comment>
<dbReference type="Pfam" id="PF17763">
    <property type="entry name" value="Asparaginase_C"/>
    <property type="match status" value="1"/>
</dbReference>
<dbReference type="STRING" id="146020.RMCB_6300"/>
<dbReference type="PANTHER" id="PTHR11707">
    <property type="entry name" value="L-ASPARAGINASE"/>
    <property type="match status" value="1"/>
</dbReference>
<proteinExistence type="inferred from homology"/>
<dbReference type="EC" id="3.5.1.1" evidence="2"/>
<dbReference type="SMART" id="SM00870">
    <property type="entry name" value="Asparaginase"/>
    <property type="match status" value="1"/>
</dbReference>
<evidence type="ECO:0000256" key="2">
    <source>
        <dbReference type="ARBA" id="ARBA00012920"/>
    </source>
</evidence>
<evidence type="ECO:0000256" key="1">
    <source>
        <dbReference type="ARBA" id="ARBA00010518"/>
    </source>
</evidence>
<accession>A0A100W5W9</accession>
<dbReference type="PROSITE" id="PS00917">
    <property type="entry name" value="ASN_GLN_ASE_2"/>
    <property type="match status" value="1"/>
</dbReference>
<dbReference type="InterPro" id="IPR004550">
    <property type="entry name" value="AsnASE_II"/>
</dbReference>
<dbReference type="GO" id="GO:0004067">
    <property type="term" value="F:asparaginase activity"/>
    <property type="evidence" value="ECO:0007669"/>
    <property type="project" value="UniProtKB-UniRule"/>
</dbReference>
<dbReference type="AlphaFoldDB" id="A0A100W5W9"/>
<evidence type="ECO:0000259" key="9">
    <source>
        <dbReference type="Pfam" id="PF00710"/>
    </source>
</evidence>
<feature type="binding site" evidence="6">
    <location>
        <position position="55"/>
    </location>
    <ligand>
        <name>substrate</name>
    </ligand>
</feature>
<dbReference type="OrthoDB" id="9788068at2"/>
<dbReference type="CDD" id="cd08964">
    <property type="entry name" value="L-asparaginase_II"/>
    <property type="match status" value="1"/>
</dbReference>
<dbReference type="PROSITE" id="PS00144">
    <property type="entry name" value="ASN_GLN_ASE_1"/>
    <property type="match status" value="1"/>
</dbReference>
<evidence type="ECO:0000256" key="3">
    <source>
        <dbReference type="ARBA" id="ARBA00022801"/>
    </source>
</evidence>
<dbReference type="PROSITE" id="PS51732">
    <property type="entry name" value="ASN_GLN_ASE_3"/>
    <property type="match status" value="1"/>
</dbReference>
<dbReference type="InterPro" id="IPR027473">
    <property type="entry name" value="L-asparaginase_C"/>
</dbReference>
<dbReference type="InterPro" id="IPR040919">
    <property type="entry name" value="Asparaginase_C"/>
</dbReference>
<dbReference type="SFLD" id="SFLDS00057">
    <property type="entry name" value="Glutaminase/Asparaginase"/>
    <property type="match status" value="1"/>
</dbReference>
<evidence type="ECO:0000313" key="12">
    <source>
        <dbReference type="Proteomes" id="UP000069620"/>
    </source>
</evidence>
<feature type="binding site" evidence="6">
    <location>
        <begin position="86"/>
        <end position="87"/>
    </location>
    <ligand>
        <name>substrate</name>
    </ligand>
</feature>
<dbReference type="Proteomes" id="UP000069620">
    <property type="component" value="Unassembled WGS sequence"/>
</dbReference>
<evidence type="ECO:0000256" key="7">
    <source>
        <dbReference type="PROSITE-ProRule" id="PRU10099"/>
    </source>
</evidence>
<dbReference type="InterPro" id="IPR027475">
    <property type="entry name" value="Asparaginase/glutaminase_AS2"/>
</dbReference>
<comment type="caution">
    <text evidence="11">The sequence shown here is derived from an EMBL/GenBank/DDBJ whole genome shotgun (WGS) entry which is preliminary data.</text>
</comment>
<feature type="active site" description="O-isoaspartyl threonine intermediate" evidence="5">
    <location>
        <position position="15"/>
    </location>
</feature>
<dbReference type="PIRSF" id="PIRSF001220">
    <property type="entry name" value="L-ASNase_gatD"/>
    <property type="match status" value="1"/>
</dbReference>
<organism evidence="11 12">
    <name type="scientific">Mycolicibacterium brisbanense</name>
    <dbReference type="NCBI Taxonomy" id="146020"/>
    <lineage>
        <taxon>Bacteria</taxon>
        <taxon>Bacillati</taxon>
        <taxon>Actinomycetota</taxon>
        <taxon>Actinomycetes</taxon>
        <taxon>Mycobacteriales</taxon>
        <taxon>Mycobacteriaceae</taxon>
        <taxon>Mycolicibacterium</taxon>
    </lineage>
</organism>
<feature type="domain" description="Asparaginase/glutaminase C-terminal" evidence="10">
    <location>
        <begin position="202"/>
        <end position="305"/>
    </location>
</feature>
<dbReference type="PIRSF" id="PIRSF500176">
    <property type="entry name" value="L_ASNase"/>
    <property type="match status" value="1"/>
</dbReference>
<dbReference type="PRINTS" id="PR00139">
    <property type="entry name" value="ASNGLNASE"/>
</dbReference>
<dbReference type="PANTHER" id="PTHR11707:SF28">
    <property type="entry name" value="60 KDA LYSOPHOSPHOLIPASE"/>
    <property type="match status" value="1"/>
</dbReference>
<dbReference type="Pfam" id="PF00710">
    <property type="entry name" value="Asparaginase"/>
    <property type="match status" value="1"/>
</dbReference>
<dbReference type="SUPFAM" id="SSF53774">
    <property type="entry name" value="Glutaminase/Asparaginase"/>
    <property type="match status" value="1"/>
</dbReference>
<reference evidence="12" key="1">
    <citation type="journal article" date="2016" name="Genome Announc.">
        <title>Draft Genome Sequences of Five Rapidly Growing Mycobacterium Species, M. thermoresistibile, M. fortuitum subsp. acetamidolyticum, M. canariasense, M. brisbanense, and M. novocastrense.</title>
        <authorList>
            <person name="Katahira K."/>
            <person name="Ogura Y."/>
            <person name="Gotoh Y."/>
            <person name="Hayashi T."/>
        </authorList>
    </citation>
    <scope>NUCLEOTIDE SEQUENCE [LARGE SCALE GENOMIC DNA]</scope>
    <source>
        <strain evidence="12">JCM15654</strain>
    </source>
</reference>
<evidence type="ECO:0000313" key="11">
    <source>
        <dbReference type="EMBL" id="GAS92204.1"/>
    </source>
</evidence>
<dbReference type="InterPro" id="IPR027474">
    <property type="entry name" value="L-asparaginase_N"/>
</dbReference>
<reference evidence="12" key="2">
    <citation type="submission" date="2016-02" db="EMBL/GenBank/DDBJ databases">
        <title>Draft genome sequence of five rapidly growing Mycobacterium species.</title>
        <authorList>
            <person name="Katahira K."/>
            <person name="Gotou Y."/>
            <person name="Iida K."/>
            <person name="Ogura Y."/>
            <person name="Hayashi T."/>
        </authorList>
    </citation>
    <scope>NUCLEOTIDE SEQUENCE [LARGE SCALE GENOMIC DNA]</scope>
    <source>
        <strain evidence="12">JCM15654</strain>
    </source>
</reference>
<feature type="domain" description="L-asparaginase N-terminal" evidence="9">
    <location>
        <begin position="7"/>
        <end position="176"/>
    </location>
</feature>